<reference evidence="2 3" key="1">
    <citation type="submission" date="2024-03" db="EMBL/GenBank/DDBJ databases">
        <title>Human intestinal bacterial collection.</title>
        <authorList>
            <person name="Pauvert C."/>
            <person name="Hitch T.C.A."/>
            <person name="Clavel T."/>
        </authorList>
    </citation>
    <scope>NUCLEOTIDE SEQUENCE [LARGE SCALE GENOMIC DNA]</scope>
    <source>
        <strain evidence="2 3">CLA-SR-H021</strain>
    </source>
</reference>
<organism evidence="2 3">
    <name type="scientific">Enterocloster hominis</name>
    <name type="common">ex Hitch et al. 2024</name>
    <dbReference type="NCBI Taxonomy" id="1917870"/>
    <lineage>
        <taxon>Bacteria</taxon>
        <taxon>Bacillati</taxon>
        <taxon>Bacillota</taxon>
        <taxon>Clostridia</taxon>
        <taxon>Lachnospirales</taxon>
        <taxon>Lachnospiraceae</taxon>
        <taxon>Enterocloster</taxon>
    </lineage>
</organism>
<evidence type="ECO:0000313" key="2">
    <source>
        <dbReference type="EMBL" id="MEQ2427301.1"/>
    </source>
</evidence>
<dbReference type="PROSITE" id="PS50943">
    <property type="entry name" value="HTH_CROC1"/>
    <property type="match status" value="1"/>
</dbReference>
<comment type="caution">
    <text evidence="2">The sequence shown here is derived from an EMBL/GenBank/DDBJ whole genome shotgun (WGS) entry which is preliminary data.</text>
</comment>
<proteinExistence type="predicted"/>
<dbReference type="EMBL" id="JBBMFM010000098">
    <property type="protein sequence ID" value="MEQ2427301.1"/>
    <property type="molecule type" value="Genomic_DNA"/>
</dbReference>
<dbReference type="InterPro" id="IPR001387">
    <property type="entry name" value="Cro/C1-type_HTH"/>
</dbReference>
<keyword evidence="3" id="KW-1185">Reference proteome</keyword>
<evidence type="ECO:0000313" key="3">
    <source>
        <dbReference type="Proteomes" id="UP001454086"/>
    </source>
</evidence>
<dbReference type="Proteomes" id="UP001454086">
    <property type="component" value="Unassembled WGS sequence"/>
</dbReference>
<feature type="domain" description="HTH cro/C1-type" evidence="1">
    <location>
        <begin position="14"/>
        <end position="73"/>
    </location>
</feature>
<evidence type="ECO:0000259" key="1">
    <source>
        <dbReference type="PROSITE" id="PS50943"/>
    </source>
</evidence>
<gene>
    <name evidence="2" type="ORF">WMQ36_20250</name>
</gene>
<name>A0ABV1DAA1_9FIRM</name>
<protein>
    <submittedName>
        <fullName evidence="2">Helix-turn-helix transcriptional regulator</fullName>
    </submittedName>
</protein>
<dbReference type="CDD" id="cd00093">
    <property type="entry name" value="HTH_XRE"/>
    <property type="match status" value="1"/>
</dbReference>
<sequence length="90" mass="10433">MQKLRPDMNIGQNIQVLRHHKNLTQDATVAKLNLMGIEITKSTYAKLETNRMNVKVSELIALSIIFSCSMEDFFAGLKNEFIKYMHREMT</sequence>
<accession>A0ABV1DAA1</accession>
<dbReference type="RefSeq" id="WP_008718182.1">
    <property type="nucleotide sequence ID" value="NZ_JAJFDX010000001.1"/>
</dbReference>
<dbReference type="SUPFAM" id="SSF47413">
    <property type="entry name" value="lambda repressor-like DNA-binding domains"/>
    <property type="match status" value="1"/>
</dbReference>
<dbReference type="InterPro" id="IPR010982">
    <property type="entry name" value="Lambda_DNA-bd_dom_sf"/>
</dbReference>
<dbReference type="Gene3D" id="1.10.260.40">
    <property type="entry name" value="lambda repressor-like DNA-binding domains"/>
    <property type="match status" value="1"/>
</dbReference>